<dbReference type="GO" id="GO:0000981">
    <property type="term" value="F:DNA-binding transcription factor activity, RNA polymerase II-specific"/>
    <property type="evidence" value="ECO:0007669"/>
    <property type="project" value="TreeGrafter"/>
</dbReference>
<accession>A0A132AC66</accession>
<evidence type="ECO:0000256" key="1">
    <source>
        <dbReference type="ARBA" id="ARBA00004123"/>
    </source>
</evidence>
<protein>
    <submittedName>
        <fullName evidence="4">Homeobox protein arx-like protein</fullName>
    </submittedName>
</protein>
<dbReference type="EMBL" id="JXLN01012509">
    <property type="protein sequence ID" value="KPM08558.1"/>
    <property type="molecule type" value="Genomic_DNA"/>
</dbReference>
<evidence type="ECO:0000313" key="4">
    <source>
        <dbReference type="EMBL" id="KPM08558.1"/>
    </source>
</evidence>
<dbReference type="InterPro" id="IPR050649">
    <property type="entry name" value="Paired_Homeobox_TFs"/>
</dbReference>
<keyword evidence="2 4" id="KW-0371">Homeobox</keyword>
<feature type="compositionally biased region" description="Acidic residues" evidence="3">
    <location>
        <begin position="22"/>
        <end position="37"/>
    </location>
</feature>
<dbReference type="InterPro" id="IPR009057">
    <property type="entry name" value="Homeodomain-like_sf"/>
</dbReference>
<keyword evidence="2" id="KW-0539">Nucleus</keyword>
<dbReference type="Pfam" id="PF00046">
    <property type="entry name" value="Homeodomain"/>
    <property type="match status" value="1"/>
</dbReference>
<sequence length="164" mass="19610">MTINVDDQISGRGNGNRGGNEAEVEEIDDMVDEDDGIEDDLISIKVDEEDKDIYDEDNPHHHHHPRQHQPNSDHHTSLHHPNYHHPTISTRHLYDPNMHRHHPHHHHPDDFPKRKQRRYRTTFTSFQLEELERAFSRTHYPDVFTSFRGREYKKDLFDLHAILN</sequence>
<dbReference type="InterPro" id="IPR001356">
    <property type="entry name" value="HD"/>
</dbReference>
<dbReference type="GO" id="GO:0005634">
    <property type="term" value="C:nucleus"/>
    <property type="evidence" value="ECO:0007669"/>
    <property type="project" value="UniProtKB-SubCell"/>
</dbReference>
<dbReference type="SUPFAM" id="SSF46689">
    <property type="entry name" value="Homeodomain-like"/>
    <property type="match status" value="1"/>
</dbReference>
<name>A0A132AC66_SARSC</name>
<feature type="region of interest" description="Disordered" evidence="3">
    <location>
        <begin position="53"/>
        <end position="116"/>
    </location>
</feature>
<dbReference type="Gene3D" id="1.10.10.60">
    <property type="entry name" value="Homeodomain-like"/>
    <property type="match status" value="1"/>
</dbReference>
<dbReference type="PANTHER" id="PTHR24329:SF543">
    <property type="entry name" value="FI01017P-RELATED"/>
    <property type="match status" value="1"/>
</dbReference>
<feature type="region of interest" description="Disordered" evidence="3">
    <location>
        <begin position="1"/>
        <end position="37"/>
    </location>
</feature>
<dbReference type="Proteomes" id="UP000616769">
    <property type="component" value="Unassembled WGS sequence"/>
</dbReference>
<evidence type="ECO:0000313" key="5">
    <source>
        <dbReference type="Proteomes" id="UP000616769"/>
    </source>
</evidence>
<comment type="caution">
    <text evidence="4">The sequence shown here is derived from an EMBL/GenBank/DDBJ whole genome shotgun (WGS) entry which is preliminary data.</text>
</comment>
<dbReference type="PANTHER" id="PTHR24329">
    <property type="entry name" value="HOMEOBOX PROTEIN ARISTALESS"/>
    <property type="match status" value="1"/>
</dbReference>
<dbReference type="CDD" id="cd00086">
    <property type="entry name" value="homeodomain"/>
    <property type="match status" value="1"/>
</dbReference>
<proteinExistence type="predicted"/>
<comment type="subcellular location">
    <subcellularLocation>
        <location evidence="1 2">Nucleus</location>
    </subcellularLocation>
</comment>
<dbReference type="VEuPathDB" id="VectorBase:SSCA007541"/>
<gene>
    <name evidence="4" type="ORF">QR98_0070800</name>
</gene>
<evidence type="ECO:0000256" key="2">
    <source>
        <dbReference type="RuleBase" id="RU000682"/>
    </source>
</evidence>
<keyword evidence="2 4" id="KW-0238">DNA-binding</keyword>
<evidence type="ECO:0000256" key="3">
    <source>
        <dbReference type="SAM" id="MobiDB-lite"/>
    </source>
</evidence>
<dbReference type="AlphaFoldDB" id="A0A132AC66"/>
<dbReference type="OrthoDB" id="6162665at2759"/>
<organism evidence="4 5">
    <name type="scientific">Sarcoptes scabiei</name>
    <name type="common">Itch mite</name>
    <name type="synonym">Acarus scabiei</name>
    <dbReference type="NCBI Taxonomy" id="52283"/>
    <lineage>
        <taxon>Eukaryota</taxon>
        <taxon>Metazoa</taxon>
        <taxon>Ecdysozoa</taxon>
        <taxon>Arthropoda</taxon>
        <taxon>Chelicerata</taxon>
        <taxon>Arachnida</taxon>
        <taxon>Acari</taxon>
        <taxon>Acariformes</taxon>
        <taxon>Sarcoptiformes</taxon>
        <taxon>Astigmata</taxon>
        <taxon>Psoroptidia</taxon>
        <taxon>Sarcoptoidea</taxon>
        <taxon>Sarcoptidae</taxon>
        <taxon>Sarcoptinae</taxon>
        <taxon>Sarcoptes</taxon>
    </lineage>
</organism>
<dbReference type="GO" id="GO:0000977">
    <property type="term" value="F:RNA polymerase II transcription regulatory region sequence-specific DNA binding"/>
    <property type="evidence" value="ECO:0007669"/>
    <property type="project" value="TreeGrafter"/>
</dbReference>
<reference evidence="4 5" key="1">
    <citation type="journal article" date="2015" name="Parasit. Vectors">
        <title>Draft genome of the scabies mite.</title>
        <authorList>
            <person name="Rider S.D.Jr."/>
            <person name="Morgan M.S."/>
            <person name="Arlian L.G."/>
        </authorList>
    </citation>
    <scope>NUCLEOTIDE SEQUENCE [LARGE SCALE GENOMIC DNA]</scope>
    <source>
        <strain evidence="4">Arlian Lab</strain>
    </source>
</reference>